<feature type="region of interest" description="Disordered" evidence="1">
    <location>
        <begin position="47"/>
        <end position="101"/>
    </location>
</feature>
<sequence length="276" mass="30967">MFCSALSLTLLWSYFRNCLLINGVTFPQVSFSCIYFFFSQANNDPSQRAAGSTLRDGSTVSKGSGVKLEDELSGGNSPRESPERSPSPREKNNGQNTDIMLLSGGFVNKPMHLQERERQKSSDILEELMMQGIIKSQTTTFRNGESEALEKPLKKPPAKLEKLKIKKKEVNALTMKDIKKFCRRKKKEEQPKERLQSGRLFPAIAHQNIAELNEEGYSTSEGQEGTNIVQPLSFDLETETLLEKEEIAVEIVNSNSEHFGAVESDTTYNTSLNEAF</sequence>
<evidence type="ECO:0000313" key="2">
    <source>
        <dbReference type="Ensembl" id="ENSCPBP00000010813.1"/>
    </source>
</evidence>
<reference evidence="2" key="1">
    <citation type="submission" date="2025-08" db="UniProtKB">
        <authorList>
            <consortium name="Ensembl"/>
        </authorList>
    </citation>
    <scope>IDENTIFICATION</scope>
</reference>
<dbReference type="OMA" id="APKKGWE"/>
<feature type="compositionally biased region" description="Polar residues" evidence="1">
    <location>
        <begin position="47"/>
        <end position="62"/>
    </location>
</feature>
<dbReference type="Proteomes" id="UP000694380">
    <property type="component" value="Unplaced"/>
</dbReference>
<organism evidence="2 3">
    <name type="scientific">Chrysemys picta bellii</name>
    <name type="common">Western painted turtle</name>
    <name type="synonym">Emys bellii</name>
    <dbReference type="NCBI Taxonomy" id="8478"/>
    <lineage>
        <taxon>Eukaryota</taxon>
        <taxon>Metazoa</taxon>
        <taxon>Chordata</taxon>
        <taxon>Craniata</taxon>
        <taxon>Vertebrata</taxon>
        <taxon>Euteleostomi</taxon>
        <taxon>Archelosauria</taxon>
        <taxon>Testudinata</taxon>
        <taxon>Testudines</taxon>
        <taxon>Cryptodira</taxon>
        <taxon>Durocryptodira</taxon>
        <taxon>Testudinoidea</taxon>
        <taxon>Emydidae</taxon>
        <taxon>Chrysemys</taxon>
    </lineage>
</organism>
<dbReference type="Ensembl" id="ENSCPBT00000012984.1">
    <property type="protein sequence ID" value="ENSCPBP00000010813.1"/>
    <property type="gene ID" value="ENSCPBG00000008282.1"/>
</dbReference>
<proteinExistence type="predicted"/>
<name>A0A8C3FTN9_CHRPI</name>
<keyword evidence="3" id="KW-1185">Reference proteome</keyword>
<evidence type="ECO:0008006" key="4">
    <source>
        <dbReference type="Google" id="ProtNLM"/>
    </source>
</evidence>
<dbReference type="GeneTree" id="ENSGT00950000185255"/>
<protein>
    <recommendedName>
        <fullName evidence="4">Stathmin domain containing 1</fullName>
    </recommendedName>
</protein>
<reference evidence="2" key="2">
    <citation type="submission" date="2025-09" db="UniProtKB">
        <authorList>
            <consortium name="Ensembl"/>
        </authorList>
    </citation>
    <scope>IDENTIFICATION</scope>
</reference>
<feature type="compositionally biased region" description="Basic and acidic residues" evidence="1">
    <location>
        <begin position="80"/>
        <end position="92"/>
    </location>
</feature>
<evidence type="ECO:0000313" key="3">
    <source>
        <dbReference type="Proteomes" id="UP000694380"/>
    </source>
</evidence>
<dbReference type="AlphaFoldDB" id="A0A8C3FTN9"/>
<evidence type="ECO:0000256" key="1">
    <source>
        <dbReference type="SAM" id="MobiDB-lite"/>
    </source>
</evidence>
<accession>A0A8C3FTN9</accession>